<organism evidence="4 5">
    <name type="scientific">Bacillus suaedaesalsae</name>
    <dbReference type="NCBI Taxonomy" id="2810349"/>
    <lineage>
        <taxon>Bacteria</taxon>
        <taxon>Bacillati</taxon>
        <taxon>Bacillota</taxon>
        <taxon>Bacilli</taxon>
        <taxon>Bacillales</taxon>
        <taxon>Bacillaceae</taxon>
        <taxon>Bacillus</taxon>
    </lineage>
</organism>
<keyword evidence="2" id="KW-0175">Coiled coil</keyword>
<dbReference type="PANTHER" id="PTHR30204">
    <property type="entry name" value="REDOX-CYCLING DRUG-SENSING TRANSCRIPTIONAL ACTIVATOR SOXR"/>
    <property type="match status" value="1"/>
</dbReference>
<accession>A0ABS2DF96</accession>
<dbReference type="InterPro" id="IPR000551">
    <property type="entry name" value="MerR-type_HTH_dom"/>
</dbReference>
<evidence type="ECO:0000256" key="1">
    <source>
        <dbReference type="ARBA" id="ARBA00023125"/>
    </source>
</evidence>
<reference evidence="4 5" key="1">
    <citation type="submission" date="2021-02" db="EMBL/GenBank/DDBJ databases">
        <title>Bacillus sp. RD4P76, an endophyte from a halophyte.</title>
        <authorList>
            <person name="Sun J.-Q."/>
        </authorList>
    </citation>
    <scope>NUCLEOTIDE SEQUENCE [LARGE SCALE GENOMIC DNA]</scope>
    <source>
        <strain evidence="4 5">RD4P76</strain>
    </source>
</reference>
<name>A0ABS2DF96_9BACI</name>
<dbReference type="SMART" id="SM00422">
    <property type="entry name" value="HTH_MERR"/>
    <property type="match status" value="1"/>
</dbReference>
<dbReference type="Proteomes" id="UP001518925">
    <property type="component" value="Unassembled WGS sequence"/>
</dbReference>
<evidence type="ECO:0000313" key="5">
    <source>
        <dbReference type="Proteomes" id="UP001518925"/>
    </source>
</evidence>
<dbReference type="InterPro" id="IPR047057">
    <property type="entry name" value="MerR_fam"/>
</dbReference>
<dbReference type="PANTHER" id="PTHR30204:SF95">
    <property type="entry name" value="HTH-TYPE TRANSCRIPTIONAL REGULATOR CUER"/>
    <property type="match status" value="1"/>
</dbReference>
<dbReference type="InterPro" id="IPR009061">
    <property type="entry name" value="DNA-bd_dom_put_sf"/>
</dbReference>
<dbReference type="EMBL" id="JAFELM010000018">
    <property type="protein sequence ID" value="MBM6617086.1"/>
    <property type="molecule type" value="Genomic_DNA"/>
</dbReference>
<feature type="domain" description="HTH merR-type" evidence="3">
    <location>
        <begin position="1"/>
        <end position="66"/>
    </location>
</feature>
<dbReference type="PROSITE" id="PS50937">
    <property type="entry name" value="HTH_MERR_2"/>
    <property type="match status" value="1"/>
</dbReference>
<gene>
    <name evidence="4" type="ORF">JR050_05290</name>
</gene>
<evidence type="ECO:0000259" key="3">
    <source>
        <dbReference type="PROSITE" id="PS50937"/>
    </source>
</evidence>
<evidence type="ECO:0000256" key="2">
    <source>
        <dbReference type="SAM" id="Coils"/>
    </source>
</evidence>
<keyword evidence="1" id="KW-0238">DNA-binding</keyword>
<dbReference type="Pfam" id="PF13411">
    <property type="entry name" value="MerR_1"/>
    <property type="match status" value="1"/>
</dbReference>
<protein>
    <submittedName>
        <fullName evidence="4">MerR family transcriptional regulator</fullName>
    </submittedName>
</protein>
<feature type="coiled-coil region" evidence="2">
    <location>
        <begin position="69"/>
        <end position="99"/>
    </location>
</feature>
<dbReference type="SUPFAM" id="SSF46955">
    <property type="entry name" value="Putative DNA-binding domain"/>
    <property type="match status" value="1"/>
</dbReference>
<sequence length="139" mass="16364">MGELAEVAGVSKRTIDYYTQMNLLTYIRTDANYRLYEANSIQVLHLIEHYKKLNMPLSKVKETLELMQKKECSQDINKVEEHIEQVMNMIQHLQEEMNEIKPLIERLNDGEREAMMMKFSPQSVELAQSILALFKEQLD</sequence>
<keyword evidence="5" id="KW-1185">Reference proteome</keyword>
<evidence type="ECO:0000313" key="4">
    <source>
        <dbReference type="EMBL" id="MBM6617086.1"/>
    </source>
</evidence>
<proteinExistence type="predicted"/>
<dbReference type="Gene3D" id="1.10.1660.10">
    <property type="match status" value="1"/>
</dbReference>
<dbReference type="RefSeq" id="WP_204202485.1">
    <property type="nucleotide sequence ID" value="NZ_JAFELM010000018.1"/>
</dbReference>
<comment type="caution">
    <text evidence="4">The sequence shown here is derived from an EMBL/GenBank/DDBJ whole genome shotgun (WGS) entry which is preliminary data.</text>
</comment>